<sequence length="108" mass="12020">MDTFEGADGSIRLTLALGSYRLTAIKKAAYRLADRCTIELGAPNELTVDVTLHFKPSVTTPQKDEVTRAFFQELLDQELRELVAEEVGPVRTLILAHAFSKTNLVRSE</sequence>
<protein>
    <submittedName>
        <fullName evidence="1">His-Xaa-Ser system protein HxsD</fullName>
    </submittedName>
</protein>
<evidence type="ECO:0000313" key="1">
    <source>
        <dbReference type="EMBL" id="WXA91407.1"/>
    </source>
</evidence>
<proteinExistence type="predicted"/>
<gene>
    <name evidence="1" type="primary">hxsD</name>
    <name evidence="1" type="ORF">LZC95_33740</name>
</gene>
<organism evidence="1 2">
    <name type="scientific">Pendulispora brunnea</name>
    <dbReference type="NCBI Taxonomy" id="2905690"/>
    <lineage>
        <taxon>Bacteria</taxon>
        <taxon>Pseudomonadati</taxon>
        <taxon>Myxococcota</taxon>
        <taxon>Myxococcia</taxon>
        <taxon>Myxococcales</taxon>
        <taxon>Sorangiineae</taxon>
        <taxon>Pendulisporaceae</taxon>
        <taxon>Pendulispora</taxon>
    </lineage>
</organism>
<keyword evidence="2" id="KW-1185">Reference proteome</keyword>
<reference evidence="1 2" key="1">
    <citation type="submission" date="2021-12" db="EMBL/GenBank/DDBJ databases">
        <title>Discovery of the Pendulisporaceae a myxobacterial family with distinct sporulation behavior and unique specialized metabolism.</title>
        <authorList>
            <person name="Garcia R."/>
            <person name="Popoff A."/>
            <person name="Bader C.D."/>
            <person name="Loehr J."/>
            <person name="Walesch S."/>
            <person name="Walt C."/>
            <person name="Boldt J."/>
            <person name="Bunk B."/>
            <person name="Haeckl F.J.F.P.J."/>
            <person name="Gunesch A.P."/>
            <person name="Birkelbach J."/>
            <person name="Nuebel U."/>
            <person name="Pietschmann T."/>
            <person name="Bach T."/>
            <person name="Mueller R."/>
        </authorList>
    </citation>
    <scope>NUCLEOTIDE SEQUENCE [LARGE SCALE GENOMIC DNA]</scope>
    <source>
        <strain evidence="1 2">MSr12523</strain>
    </source>
</reference>
<dbReference type="Proteomes" id="UP001379533">
    <property type="component" value="Chromosome"/>
</dbReference>
<name>A0ABZ2JYH9_9BACT</name>
<dbReference type="EMBL" id="CP089982">
    <property type="protein sequence ID" value="WXA91407.1"/>
    <property type="molecule type" value="Genomic_DNA"/>
</dbReference>
<dbReference type="NCBIfam" id="TIGR03976">
    <property type="entry name" value="chp_LLNDYxLRE"/>
    <property type="match status" value="1"/>
</dbReference>
<dbReference type="InterPro" id="IPR023974">
    <property type="entry name" value="HxsD"/>
</dbReference>
<evidence type="ECO:0000313" key="2">
    <source>
        <dbReference type="Proteomes" id="UP001379533"/>
    </source>
</evidence>
<dbReference type="RefSeq" id="WP_394842027.1">
    <property type="nucleotide sequence ID" value="NZ_CP089982.1"/>
</dbReference>
<accession>A0ABZ2JYH9</accession>